<dbReference type="GO" id="GO:0044666">
    <property type="term" value="C:MLL3/4 complex"/>
    <property type="evidence" value="ECO:0007669"/>
    <property type="project" value="TreeGrafter"/>
</dbReference>
<dbReference type="STRING" id="29172.A0A0D8XMB0"/>
<evidence type="ECO:0000256" key="3">
    <source>
        <dbReference type="ARBA" id="ARBA00023242"/>
    </source>
</evidence>
<feature type="region of interest" description="Disordered" evidence="6">
    <location>
        <begin position="219"/>
        <end position="251"/>
    </location>
</feature>
<keyword evidence="2" id="KW-0227">DNA damage</keyword>
<dbReference type="Proteomes" id="UP000053766">
    <property type="component" value="Unassembled WGS sequence"/>
</dbReference>
<proteinExistence type="predicted"/>
<reference evidence="9" key="2">
    <citation type="journal article" date="2016" name="Sci. Rep.">
        <title>Dictyocaulus viviparus genome, variome and transcriptome elucidate lungworm biology and support future intervention.</title>
        <authorList>
            <person name="McNulty S.N."/>
            <person name="Strube C."/>
            <person name="Rosa B.A."/>
            <person name="Martin J.C."/>
            <person name="Tyagi R."/>
            <person name="Choi Y.J."/>
            <person name="Wang Q."/>
            <person name="Hallsworth Pepin K."/>
            <person name="Zhang X."/>
            <person name="Ozersky P."/>
            <person name="Wilson R.K."/>
            <person name="Sternberg P.W."/>
            <person name="Gasser R.B."/>
            <person name="Mitreva M."/>
        </authorList>
    </citation>
    <scope>NUCLEOTIDE SEQUENCE [LARGE SCALE GENOMIC DNA]</scope>
    <source>
        <strain evidence="9">HannoverDv2000</strain>
    </source>
</reference>
<dbReference type="EMBL" id="KN716388">
    <property type="protein sequence ID" value="KJH45753.1"/>
    <property type="molecule type" value="Genomic_DNA"/>
</dbReference>
<keyword evidence="3" id="KW-0539">Nucleus</keyword>
<evidence type="ECO:0000313" key="9">
    <source>
        <dbReference type="Proteomes" id="UP000053766"/>
    </source>
</evidence>
<gene>
    <name evidence="8" type="ORF">DICVIV_08194</name>
</gene>
<sequence>MQSSPPTEAEIAARTEERKKAGDANLSYVVAFNGIDNENKHILTQKIRFLGGSVCEQVSECTHLVTPNGRRTERLLEAICLGKNIVNPYWVVHGYECRQWMVEPSRGVLKKLICIAGGIVHDDRPAPADIEFLFCQHAVLKQMHLSSSSVVSVIFEWFNILLNAISSLIDDFSVILSGNFAMYVPLAVYNADFVLIALIRQELEPHPLYRVNTASLAKPPVPQPATSHSHYRPVPSRPMIDQQPQPHRVKA</sequence>
<reference evidence="8 9" key="1">
    <citation type="submission" date="2013-11" db="EMBL/GenBank/DDBJ databases">
        <title>Draft genome of the bovine lungworm Dictyocaulus viviparus.</title>
        <authorList>
            <person name="Mitreva M."/>
        </authorList>
    </citation>
    <scope>NUCLEOTIDE SEQUENCE [LARGE SCALE GENOMIC DNA]</scope>
    <source>
        <strain evidence="8 9">HannoverDv2000</strain>
    </source>
</reference>
<evidence type="ECO:0000259" key="7">
    <source>
        <dbReference type="PROSITE" id="PS50172"/>
    </source>
</evidence>
<name>A0A0D8XMB0_DICVI</name>
<dbReference type="Gene3D" id="3.40.50.10190">
    <property type="entry name" value="BRCT domain"/>
    <property type="match status" value="1"/>
</dbReference>
<dbReference type="PROSITE" id="PS50172">
    <property type="entry name" value="BRCT"/>
    <property type="match status" value="1"/>
</dbReference>
<evidence type="ECO:0000256" key="1">
    <source>
        <dbReference type="ARBA" id="ARBA00004123"/>
    </source>
</evidence>
<evidence type="ECO:0000256" key="4">
    <source>
        <dbReference type="ARBA" id="ARBA00023858"/>
    </source>
</evidence>
<protein>
    <recommendedName>
        <fullName evidence="4">PAX-interacting protein 1</fullName>
    </recommendedName>
    <alternativeName>
        <fullName evidence="5">PAX transactivation activation domain-interacting protein</fullName>
    </alternativeName>
</protein>
<dbReference type="SUPFAM" id="SSF52113">
    <property type="entry name" value="BRCT domain"/>
    <property type="match status" value="1"/>
</dbReference>
<organism evidence="8 9">
    <name type="scientific">Dictyocaulus viviparus</name>
    <name type="common">Bovine lungworm</name>
    <dbReference type="NCBI Taxonomy" id="29172"/>
    <lineage>
        <taxon>Eukaryota</taxon>
        <taxon>Metazoa</taxon>
        <taxon>Ecdysozoa</taxon>
        <taxon>Nematoda</taxon>
        <taxon>Chromadorea</taxon>
        <taxon>Rhabditida</taxon>
        <taxon>Rhabditina</taxon>
        <taxon>Rhabditomorpha</taxon>
        <taxon>Strongyloidea</taxon>
        <taxon>Metastrongylidae</taxon>
        <taxon>Dictyocaulus</taxon>
    </lineage>
</organism>
<dbReference type="OrthoDB" id="342264at2759"/>
<dbReference type="PANTHER" id="PTHR23196:SF1">
    <property type="entry name" value="PAX-INTERACTING PROTEIN 1"/>
    <property type="match status" value="1"/>
</dbReference>
<dbReference type="AlphaFoldDB" id="A0A0D8XMB0"/>
<dbReference type="PANTHER" id="PTHR23196">
    <property type="entry name" value="PAX TRANSCRIPTION ACTIVATION DOMAIN INTERACTING PROTEIN"/>
    <property type="match status" value="1"/>
</dbReference>
<evidence type="ECO:0000313" key="8">
    <source>
        <dbReference type="EMBL" id="KJH45753.1"/>
    </source>
</evidence>
<dbReference type="GO" id="GO:0006974">
    <property type="term" value="P:DNA damage response"/>
    <property type="evidence" value="ECO:0007669"/>
    <property type="project" value="UniProtKB-KW"/>
</dbReference>
<comment type="subcellular location">
    <subcellularLocation>
        <location evidence="1">Nucleus</location>
    </subcellularLocation>
</comment>
<keyword evidence="9" id="KW-1185">Reference proteome</keyword>
<dbReference type="Pfam" id="PF16770">
    <property type="entry name" value="RTT107_BRCT_5"/>
    <property type="match status" value="1"/>
</dbReference>
<evidence type="ECO:0000256" key="2">
    <source>
        <dbReference type="ARBA" id="ARBA00022763"/>
    </source>
</evidence>
<dbReference type="InterPro" id="IPR051579">
    <property type="entry name" value="DDR_Transcriptional_Reg"/>
</dbReference>
<dbReference type="SMART" id="SM00292">
    <property type="entry name" value="BRCT"/>
    <property type="match status" value="1"/>
</dbReference>
<dbReference type="InterPro" id="IPR001357">
    <property type="entry name" value="BRCT_dom"/>
</dbReference>
<feature type="domain" description="BRCT" evidence="7">
    <location>
        <begin position="27"/>
        <end position="91"/>
    </location>
</feature>
<accession>A0A0D8XMB0</accession>
<dbReference type="InterPro" id="IPR036420">
    <property type="entry name" value="BRCT_dom_sf"/>
</dbReference>
<evidence type="ECO:0000256" key="5">
    <source>
        <dbReference type="ARBA" id="ARBA00030146"/>
    </source>
</evidence>
<evidence type="ECO:0000256" key="6">
    <source>
        <dbReference type="SAM" id="MobiDB-lite"/>
    </source>
</evidence>